<dbReference type="Proteomes" id="UP000327044">
    <property type="component" value="Unassembled WGS sequence"/>
</dbReference>
<protein>
    <submittedName>
        <fullName evidence="2">Uncharacterized protein</fullName>
    </submittedName>
</protein>
<evidence type="ECO:0000313" key="4">
    <source>
        <dbReference type="Proteomes" id="UP000327044"/>
    </source>
</evidence>
<dbReference type="EMBL" id="VVIM01000010">
    <property type="protein sequence ID" value="KAB0792574.1"/>
    <property type="molecule type" value="Genomic_DNA"/>
</dbReference>
<reference evidence="3" key="3">
    <citation type="submission" date="2019-08" db="EMBL/GenBank/DDBJ databases">
        <authorList>
            <consortium name="Photinus pyralis genome working group"/>
            <person name="Fallon T.R."/>
            <person name="Sander Lower S.E."/>
            <person name="Weng J.-K."/>
        </authorList>
    </citation>
    <scope>NUCLEOTIDE SEQUENCE</scope>
    <source>
        <strain evidence="3">1611_PpyrPB1</strain>
        <tissue evidence="3">Whole body</tissue>
    </source>
</reference>
<reference evidence="3 4" key="2">
    <citation type="journal article" date="2018" name="Elife">
        <title>Firefly genomes illuminate parallel origins of bioluminescence in beetles.</title>
        <authorList>
            <person name="Fallon T.R."/>
            <person name="Lower S.E."/>
            <person name="Chang C.H."/>
            <person name="Bessho-Uehara M."/>
            <person name="Martin G.J."/>
            <person name="Bewick A.J."/>
            <person name="Behringer M."/>
            <person name="Debat H.J."/>
            <person name="Wong I."/>
            <person name="Day J.C."/>
            <person name="Suvorov A."/>
            <person name="Silva C.J."/>
            <person name="Stanger-Hall K.F."/>
            <person name="Hall D.W."/>
            <person name="Schmitz R.J."/>
            <person name="Nelson D.R."/>
            <person name="Lewis S.M."/>
            <person name="Shigenobu S."/>
            <person name="Bybee S.M."/>
            <person name="Larracuente A.M."/>
            <person name="Oba Y."/>
            <person name="Weng J.K."/>
        </authorList>
    </citation>
    <scope>NUCLEOTIDE SEQUENCE [LARGE SCALE GENOMIC DNA]</scope>
    <source>
        <strain evidence="3">1611_PpyrPB1</strain>
        <tissue evidence="3">Whole body</tissue>
    </source>
</reference>
<name>A0A1Y1M928_PHOPY</name>
<gene>
    <name evidence="3" type="ORF">PPYR_14533</name>
</gene>
<accession>A0A1Y1M928</accession>
<organism evidence="2">
    <name type="scientific">Photinus pyralis</name>
    <name type="common">Common eastern firefly</name>
    <name type="synonym">Lampyris pyralis</name>
    <dbReference type="NCBI Taxonomy" id="7054"/>
    <lineage>
        <taxon>Eukaryota</taxon>
        <taxon>Metazoa</taxon>
        <taxon>Ecdysozoa</taxon>
        <taxon>Arthropoda</taxon>
        <taxon>Hexapoda</taxon>
        <taxon>Insecta</taxon>
        <taxon>Pterygota</taxon>
        <taxon>Neoptera</taxon>
        <taxon>Endopterygota</taxon>
        <taxon>Coleoptera</taxon>
        <taxon>Polyphaga</taxon>
        <taxon>Elateriformia</taxon>
        <taxon>Elateroidea</taxon>
        <taxon>Lampyridae</taxon>
        <taxon>Lampyrinae</taxon>
        <taxon>Photinus</taxon>
    </lineage>
</organism>
<evidence type="ECO:0000313" key="2">
    <source>
        <dbReference type="EMBL" id="JAV82302.1"/>
    </source>
</evidence>
<dbReference type="InParanoid" id="A0A1Y1M928"/>
<evidence type="ECO:0000313" key="3">
    <source>
        <dbReference type="EMBL" id="KAB0792574.1"/>
    </source>
</evidence>
<proteinExistence type="predicted"/>
<reference evidence="2" key="1">
    <citation type="journal article" date="2016" name="Sci. Rep.">
        <title>Molecular characterization of firefly nuptial gifts: a multi-omics approach sheds light on postcopulatory sexual selection.</title>
        <authorList>
            <person name="Al-Wathiqui N."/>
            <person name="Fallon T.R."/>
            <person name="South A."/>
            <person name="Weng J.K."/>
            <person name="Lewis S.M."/>
        </authorList>
    </citation>
    <scope>NUCLEOTIDE SEQUENCE</scope>
</reference>
<feature type="compositionally biased region" description="Polar residues" evidence="1">
    <location>
        <begin position="23"/>
        <end position="40"/>
    </location>
</feature>
<dbReference type="AlphaFoldDB" id="A0A1Y1M928"/>
<sequence>MFGLFTRGYVTKPPAPSLKPSPRSKTNPGSSRTCSRQNILQKPPPQTQVHELPKSRTLAGGMSEEEETGQCIAGHTPHQVFKSAGPPFASREVNLVLLV</sequence>
<feature type="region of interest" description="Disordered" evidence="1">
    <location>
        <begin position="1"/>
        <end position="86"/>
    </location>
</feature>
<keyword evidence="4" id="KW-1185">Reference proteome</keyword>
<evidence type="ECO:0000256" key="1">
    <source>
        <dbReference type="SAM" id="MobiDB-lite"/>
    </source>
</evidence>
<dbReference type="EMBL" id="GEZM01036972">
    <property type="protein sequence ID" value="JAV82302.1"/>
    <property type="molecule type" value="Transcribed_RNA"/>
</dbReference>